<protein>
    <submittedName>
        <fullName evidence="1">Uncharacterized protein</fullName>
    </submittedName>
</protein>
<name>A0A6J4ULE7_9BACT</name>
<organism evidence="1">
    <name type="scientific">uncultured Thermomicrobiales bacterium</name>
    <dbReference type="NCBI Taxonomy" id="1645740"/>
    <lineage>
        <taxon>Bacteria</taxon>
        <taxon>Pseudomonadati</taxon>
        <taxon>Thermomicrobiota</taxon>
        <taxon>Thermomicrobia</taxon>
        <taxon>Thermomicrobiales</taxon>
        <taxon>environmental samples</taxon>
    </lineage>
</organism>
<reference evidence="1" key="1">
    <citation type="submission" date="2020-02" db="EMBL/GenBank/DDBJ databases">
        <authorList>
            <person name="Meier V. D."/>
        </authorList>
    </citation>
    <scope>NUCLEOTIDE SEQUENCE</scope>
    <source>
        <strain evidence="1">AVDCRST_MAG19</strain>
    </source>
</reference>
<gene>
    <name evidence="1" type="ORF">AVDCRST_MAG19-812</name>
</gene>
<dbReference type="EMBL" id="CADCWL010000035">
    <property type="protein sequence ID" value="CAA9550986.1"/>
    <property type="molecule type" value="Genomic_DNA"/>
</dbReference>
<dbReference type="AlphaFoldDB" id="A0A6J4ULE7"/>
<proteinExistence type="predicted"/>
<sequence length="41" mass="4605">MRHGVEVESVNAILVRAKLCLRRAVGQSMLRSTIRLGRRDG</sequence>
<evidence type="ECO:0000313" key="1">
    <source>
        <dbReference type="EMBL" id="CAA9550986.1"/>
    </source>
</evidence>
<accession>A0A6J4ULE7</accession>